<comment type="similarity">
    <text evidence="3">Belongs to the UbiA prenyltransferase family.</text>
</comment>
<dbReference type="InterPro" id="IPR044878">
    <property type="entry name" value="UbiA_sf"/>
</dbReference>
<dbReference type="EC" id="2.5.1.-" evidence="10"/>
<evidence type="ECO:0000256" key="4">
    <source>
        <dbReference type="ARBA" id="ARBA00022475"/>
    </source>
</evidence>
<evidence type="ECO:0000313" key="11">
    <source>
        <dbReference type="Proteomes" id="UP000002209"/>
    </source>
</evidence>
<dbReference type="AlphaFoldDB" id="C1AB75"/>
<dbReference type="PANTHER" id="PTHR11048:SF28">
    <property type="entry name" value="4-HYDROXYBENZOATE POLYPRENYLTRANSFERASE, MITOCHONDRIAL"/>
    <property type="match status" value="1"/>
</dbReference>
<dbReference type="GO" id="GO:0016765">
    <property type="term" value="F:transferase activity, transferring alkyl or aryl (other than methyl) groups"/>
    <property type="evidence" value="ECO:0007669"/>
    <property type="project" value="InterPro"/>
</dbReference>
<evidence type="ECO:0000256" key="2">
    <source>
        <dbReference type="ARBA" id="ARBA00004141"/>
    </source>
</evidence>
<dbReference type="FunFam" id="1.10.357.140:FF:000008">
    <property type="entry name" value="4-hydroxybenzoate octaprenyltransferase"/>
    <property type="match status" value="1"/>
</dbReference>
<proteinExistence type="inferred from homology"/>
<evidence type="ECO:0000256" key="6">
    <source>
        <dbReference type="ARBA" id="ARBA00022692"/>
    </source>
</evidence>
<dbReference type="InterPro" id="IPR000537">
    <property type="entry name" value="UbiA_prenyltransferase"/>
</dbReference>
<keyword evidence="11" id="KW-1185">Reference proteome</keyword>
<evidence type="ECO:0000313" key="10">
    <source>
        <dbReference type="EMBL" id="BAH39481.1"/>
    </source>
</evidence>
<evidence type="ECO:0000256" key="8">
    <source>
        <dbReference type="ARBA" id="ARBA00023136"/>
    </source>
</evidence>
<dbReference type="eggNOG" id="COG0382">
    <property type="taxonomic scope" value="Bacteria"/>
</dbReference>
<evidence type="ECO:0000256" key="7">
    <source>
        <dbReference type="ARBA" id="ARBA00022989"/>
    </source>
</evidence>
<feature type="transmembrane region" description="Helical" evidence="9">
    <location>
        <begin position="295"/>
        <end position="314"/>
    </location>
</feature>
<dbReference type="KEGG" id="gau:GAU_2439"/>
<dbReference type="InterPro" id="IPR039653">
    <property type="entry name" value="Prenyltransferase"/>
</dbReference>
<evidence type="ECO:0000256" key="5">
    <source>
        <dbReference type="ARBA" id="ARBA00022679"/>
    </source>
</evidence>
<evidence type="ECO:0000256" key="3">
    <source>
        <dbReference type="ARBA" id="ARBA00005985"/>
    </source>
</evidence>
<evidence type="ECO:0000256" key="1">
    <source>
        <dbReference type="ARBA" id="ARBA00001946"/>
    </source>
</evidence>
<dbReference type="STRING" id="379066.GAU_2439"/>
<dbReference type="PANTHER" id="PTHR11048">
    <property type="entry name" value="PRENYLTRANSFERASES"/>
    <property type="match status" value="1"/>
</dbReference>
<accession>C1AB75</accession>
<dbReference type="Gene3D" id="1.20.120.1780">
    <property type="entry name" value="UbiA prenyltransferase"/>
    <property type="match status" value="1"/>
</dbReference>
<dbReference type="CDD" id="cd13959">
    <property type="entry name" value="PT_UbiA_COQ2"/>
    <property type="match status" value="1"/>
</dbReference>
<dbReference type="GO" id="GO:0005886">
    <property type="term" value="C:plasma membrane"/>
    <property type="evidence" value="ECO:0007669"/>
    <property type="project" value="TreeGrafter"/>
</dbReference>
<comment type="subcellular location">
    <subcellularLocation>
        <location evidence="2">Membrane</location>
        <topology evidence="2">Multi-pass membrane protein</topology>
    </subcellularLocation>
</comment>
<dbReference type="GO" id="GO:0006744">
    <property type="term" value="P:ubiquinone biosynthetic process"/>
    <property type="evidence" value="ECO:0007669"/>
    <property type="project" value="TreeGrafter"/>
</dbReference>
<keyword evidence="6 9" id="KW-0812">Transmembrane</keyword>
<feature type="transmembrane region" description="Helical" evidence="9">
    <location>
        <begin position="256"/>
        <end position="275"/>
    </location>
</feature>
<dbReference type="NCBIfam" id="TIGR01475">
    <property type="entry name" value="ubiA_other"/>
    <property type="match status" value="1"/>
</dbReference>
<protein>
    <submittedName>
        <fullName evidence="10">4-hydroxybenzoate octaprenyltransferase</fullName>
        <ecNumber evidence="10">2.5.1.-</ecNumber>
    </submittedName>
</protein>
<reference evidence="11" key="1">
    <citation type="submission" date="2006-03" db="EMBL/GenBank/DDBJ databases">
        <title>Complete genome sequence of Gemmatimonas aurantiaca T-27 that represents a novel phylum Gemmatimonadetes.</title>
        <authorList>
            <person name="Takasaki K."/>
            <person name="Ichikawa N."/>
            <person name="Miura H."/>
            <person name="Matsushita S."/>
            <person name="Watanabe Y."/>
            <person name="Oguchi A."/>
            <person name="Ankai A."/>
            <person name="Yashiro I."/>
            <person name="Takahashi M."/>
            <person name="Terui Y."/>
            <person name="Fukui S."/>
            <person name="Yokoyama H."/>
            <person name="Tanikawa S."/>
            <person name="Hanada S."/>
            <person name="Kamagata Y."/>
            <person name="Fujita N."/>
        </authorList>
    </citation>
    <scope>NUCLEOTIDE SEQUENCE [LARGE SCALE GENOMIC DNA]</scope>
    <source>
        <strain evidence="11">T-27 / DSM 14586 / JCM 11422 / NBRC 100505</strain>
    </source>
</reference>
<dbReference type="Gene3D" id="1.10.357.140">
    <property type="entry name" value="UbiA prenyltransferase"/>
    <property type="match status" value="1"/>
</dbReference>
<name>C1AB75_GEMAT</name>
<keyword evidence="8 9" id="KW-0472">Membrane</keyword>
<dbReference type="Pfam" id="PF01040">
    <property type="entry name" value="UbiA"/>
    <property type="match status" value="1"/>
</dbReference>
<evidence type="ECO:0000256" key="9">
    <source>
        <dbReference type="SAM" id="Phobius"/>
    </source>
</evidence>
<keyword evidence="4" id="KW-1003">Cell membrane</keyword>
<dbReference type="InterPro" id="IPR006371">
    <property type="entry name" value="Polyprenyltransferase_UbiA-li"/>
</dbReference>
<keyword evidence="5 10" id="KW-0808">Transferase</keyword>
<dbReference type="HOGENOM" id="CLU_034879_5_1_0"/>
<gene>
    <name evidence="10" type="primary">ubiA</name>
    <name evidence="10" type="ordered locus">GAU_2439</name>
</gene>
<sequence>MSASGIVPPPGARDGQLMRGQSLPVRLGNFVKLPHTVFAMPFSLVGVLFASAVAPVTGAMVWWVIVAFTSARFAAMAFNRLVDRDVDALNPRTAMRELPAGTLTLLQARVSIVVTSALFVYAAYRLNPLCFALSPVALLWVLGYSYTKRFTRWSHLWLGLGLSIAPVGGYLAVTGQWSDPWWLLCVLALAVVCWSGGFDMIYALQDADFDAQHGLHSVPSTFGVVKAIRIARTLHVLAVACFAGVMAAHPLGITPAFVTAVLWIAVVGIALMLLWEHRLVKANDLSRVDAAFFTMNGMISLGFLTAVFAARMLLGIRR</sequence>
<dbReference type="EMBL" id="AP009153">
    <property type="protein sequence ID" value="BAH39481.1"/>
    <property type="molecule type" value="Genomic_DNA"/>
</dbReference>
<comment type="cofactor">
    <cofactor evidence="1">
        <name>Mg(2+)</name>
        <dbReference type="ChEBI" id="CHEBI:18420"/>
    </cofactor>
</comment>
<dbReference type="RefSeq" id="WP_015894250.1">
    <property type="nucleotide sequence ID" value="NC_012489.1"/>
</dbReference>
<feature type="transmembrane region" description="Helical" evidence="9">
    <location>
        <begin position="181"/>
        <end position="204"/>
    </location>
</feature>
<keyword evidence="7 9" id="KW-1133">Transmembrane helix</keyword>
<feature type="transmembrane region" description="Helical" evidence="9">
    <location>
        <begin position="156"/>
        <end position="175"/>
    </location>
</feature>
<feature type="transmembrane region" description="Helical" evidence="9">
    <location>
        <begin position="126"/>
        <end position="144"/>
    </location>
</feature>
<dbReference type="Proteomes" id="UP000002209">
    <property type="component" value="Chromosome"/>
</dbReference>
<organism evidence="10 11">
    <name type="scientific">Gemmatimonas aurantiaca (strain DSM 14586 / JCM 11422 / NBRC 100505 / T-27)</name>
    <dbReference type="NCBI Taxonomy" id="379066"/>
    <lineage>
        <taxon>Bacteria</taxon>
        <taxon>Pseudomonadati</taxon>
        <taxon>Gemmatimonadota</taxon>
        <taxon>Gemmatimonadia</taxon>
        <taxon>Gemmatimonadales</taxon>
        <taxon>Gemmatimonadaceae</taxon>
        <taxon>Gemmatimonas</taxon>
    </lineage>
</organism>